<feature type="region of interest" description="Disordered" evidence="9">
    <location>
        <begin position="347"/>
        <end position="378"/>
    </location>
</feature>
<keyword evidence="7" id="KW-0961">Cell wall biogenesis/degradation</keyword>
<evidence type="ECO:0000256" key="8">
    <source>
        <dbReference type="ARBA" id="ARBA00023326"/>
    </source>
</evidence>
<dbReference type="PANTHER" id="PTHR31983">
    <property type="entry name" value="ENDO-1,3(4)-BETA-GLUCANASE 1"/>
    <property type="match status" value="1"/>
</dbReference>
<keyword evidence="5" id="KW-0119">Carbohydrate metabolism</keyword>
<dbReference type="EC" id="3.2.1.39" evidence="3"/>
<evidence type="ECO:0000256" key="2">
    <source>
        <dbReference type="ARBA" id="ARBA00010730"/>
    </source>
</evidence>
<comment type="caution">
    <text evidence="12">The sequence shown here is derived from an EMBL/GenBank/DDBJ whole genome shotgun (WGS) entry which is preliminary data.</text>
</comment>
<proteinExistence type="inferred from homology"/>
<keyword evidence="6" id="KW-0326">Glycosidase</keyword>
<reference evidence="12 13" key="1">
    <citation type="journal article" date="2018" name="New Phytol.">
        <title>Phylogenomics of Endogonaceae and evolution of mycorrhizas within Mucoromycota.</title>
        <authorList>
            <person name="Chang Y."/>
            <person name="Desiro A."/>
            <person name="Na H."/>
            <person name="Sandor L."/>
            <person name="Lipzen A."/>
            <person name="Clum A."/>
            <person name="Barry K."/>
            <person name="Grigoriev I.V."/>
            <person name="Martin F.M."/>
            <person name="Stajich J.E."/>
            <person name="Smith M.E."/>
            <person name="Bonito G."/>
            <person name="Spatafora J.W."/>
        </authorList>
    </citation>
    <scope>NUCLEOTIDE SEQUENCE [LARGE SCALE GENOMIC DNA]</scope>
    <source>
        <strain evidence="12 13">GMNB39</strain>
    </source>
</reference>
<evidence type="ECO:0000256" key="4">
    <source>
        <dbReference type="ARBA" id="ARBA00022801"/>
    </source>
</evidence>
<feature type="region of interest" description="Disordered" evidence="9">
    <location>
        <begin position="40"/>
        <end position="75"/>
    </location>
</feature>
<evidence type="ECO:0000256" key="1">
    <source>
        <dbReference type="ARBA" id="ARBA00000382"/>
    </source>
</evidence>
<gene>
    <name evidence="12" type="ORF">BC936DRAFT_147833</name>
</gene>
<dbReference type="Gene3D" id="2.70.98.30">
    <property type="entry name" value="Golgi alpha-mannosidase II, domain 4"/>
    <property type="match status" value="1"/>
</dbReference>
<dbReference type="PROSITE" id="PS52008">
    <property type="entry name" value="GH81"/>
    <property type="match status" value="1"/>
</dbReference>
<dbReference type="GO" id="GO:0052861">
    <property type="term" value="F:endo-1,3(4)-beta-glucanase activity"/>
    <property type="evidence" value="ECO:0007669"/>
    <property type="project" value="InterPro"/>
</dbReference>
<dbReference type="GO" id="GO:0071555">
    <property type="term" value="P:cell wall organization"/>
    <property type="evidence" value="ECO:0007669"/>
    <property type="project" value="UniProtKB-KW"/>
</dbReference>
<dbReference type="GO" id="GO:0009986">
    <property type="term" value="C:cell surface"/>
    <property type="evidence" value="ECO:0007669"/>
    <property type="project" value="TreeGrafter"/>
</dbReference>
<keyword evidence="4 12" id="KW-0378">Hydrolase</keyword>
<dbReference type="InterPro" id="IPR005200">
    <property type="entry name" value="Endo-beta-glucanase"/>
</dbReference>
<name>A0A433D4G0_9FUNG</name>
<dbReference type="AlphaFoldDB" id="A0A433D4G0"/>
<evidence type="ECO:0000259" key="11">
    <source>
        <dbReference type="Pfam" id="PF17652"/>
    </source>
</evidence>
<dbReference type="Gene3D" id="1.20.5.420">
    <property type="entry name" value="Immunoglobulin FC, subunit C"/>
    <property type="match status" value="1"/>
</dbReference>
<evidence type="ECO:0000256" key="5">
    <source>
        <dbReference type="ARBA" id="ARBA00023277"/>
    </source>
</evidence>
<evidence type="ECO:0000313" key="13">
    <source>
        <dbReference type="Proteomes" id="UP000268093"/>
    </source>
</evidence>
<dbReference type="Proteomes" id="UP000268093">
    <property type="component" value="Unassembled WGS sequence"/>
</dbReference>
<keyword evidence="8" id="KW-0624">Polysaccharide degradation</keyword>
<evidence type="ECO:0000313" key="12">
    <source>
        <dbReference type="EMBL" id="RUP45714.1"/>
    </source>
</evidence>
<dbReference type="PANTHER" id="PTHR31983:SF0">
    <property type="entry name" value="GLUCAN ENDO-1,3-BETA-D-GLUCOSIDASE 2"/>
    <property type="match status" value="1"/>
</dbReference>
<evidence type="ECO:0000259" key="10">
    <source>
        <dbReference type="Pfam" id="PF03639"/>
    </source>
</evidence>
<evidence type="ECO:0000256" key="7">
    <source>
        <dbReference type="ARBA" id="ARBA00023316"/>
    </source>
</evidence>
<accession>A0A433D4G0</accession>
<protein>
    <recommendedName>
        <fullName evidence="3">glucan endo-1,3-beta-D-glucosidase</fullName>
        <ecNumber evidence="3">3.2.1.39</ecNumber>
    </recommendedName>
</protein>
<dbReference type="OrthoDB" id="4473401at2759"/>
<evidence type="ECO:0000256" key="6">
    <source>
        <dbReference type="ARBA" id="ARBA00023295"/>
    </source>
</evidence>
<dbReference type="Pfam" id="PF03639">
    <property type="entry name" value="Glyco_hydro_81"/>
    <property type="match status" value="1"/>
</dbReference>
<evidence type="ECO:0000256" key="9">
    <source>
        <dbReference type="SAM" id="MobiDB-lite"/>
    </source>
</evidence>
<dbReference type="Pfam" id="PF17652">
    <property type="entry name" value="Glyco_hydro81C"/>
    <property type="match status" value="2"/>
</dbReference>
<dbReference type="GO" id="GO:0000272">
    <property type="term" value="P:polysaccharide catabolic process"/>
    <property type="evidence" value="ECO:0007669"/>
    <property type="project" value="UniProtKB-KW"/>
</dbReference>
<evidence type="ECO:0000256" key="3">
    <source>
        <dbReference type="ARBA" id="ARBA00012780"/>
    </source>
</evidence>
<dbReference type="InterPro" id="IPR040720">
    <property type="entry name" value="GH81_C"/>
</dbReference>
<feature type="domain" description="Glycosyl hydrolase family 81 C-terminal" evidence="11">
    <location>
        <begin position="172"/>
        <end position="338"/>
    </location>
</feature>
<feature type="domain" description="Glycosyl hydrolase family 81 C-terminal" evidence="11">
    <location>
        <begin position="402"/>
        <end position="508"/>
    </location>
</feature>
<comment type="similarity">
    <text evidence="2">Belongs to the glycosyl hydrolase 81 family.</text>
</comment>
<feature type="domain" description="Glycosyl hydrolase family 81 N-terminal" evidence="10">
    <location>
        <begin position="71"/>
        <end position="165"/>
    </location>
</feature>
<dbReference type="GO" id="GO:0042973">
    <property type="term" value="F:glucan endo-1,3-beta-D-glucosidase activity"/>
    <property type="evidence" value="ECO:0007669"/>
    <property type="project" value="UniProtKB-EC"/>
</dbReference>
<feature type="compositionally biased region" description="Basic residues" evidence="9">
    <location>
        <begin position="51"/>
        <end position="64"/>
    </location>
</feature>
<organism evidence="12 13">
    <name type="scientific">Jimgerdemannia flammicorona</name>
    <dbReference type="NCBI Taxonomy" id="994334"/>
    <lineage>
        <taxon>Eukaryota</taxon>
        <taxon>Fungi</taxon>
        <taxon>Fungi incertae sedis</taxon>
        <taxon>Mucoromycota</taxon>
        <taxon>Mucoromycotina</taxon>
        <taxon>Endogonomycetes</taxon>
        <taxon>Endogonales</taxon>
        <taxon>Endogonaceae</taxon>
        <taxon>Jimgerdemannia</taxon>
    </lineage>
</organism>
<feature type="compositionally biased region" description="Polar residues" evidence="9">
    <location>
        <begin position="357"/>
        <end position="377"/>
    </location>
</feature>
<sequence length="528" mass="58166">MAYATAVYSNLTPQLHSDSAIVSINGQGMSTGQLCRLRPQRQPHAEAARHAQPRRIRYPHGSHPRRQDSAASNAQEVLDDHARVIPESVSVSGSSGKYQIVWNVTNDDGKGVLMYAYPHHQSSISSAQPTNLTLASATHGPMKAYIGNMWTLTKPDLSTASWLPRNAAVPKALLQPVTDALDADLRQDWTYDCDRATNYFSGKALQKWALVALISNRPETGLAARPNAVQKLKDALAPFLGNVQQDPFNYDATYKGVVARCRITSGDAGCEFGHTHYNDHHFHQGYLIATAAVIKMLDPAWRSDELNAWTEALIRDVNNPLATDNYFPQFRYFDWFAGPVALPSAAPLTDATKNRTRNPSTSSGPQALGALNQQHGSPLSELTAAKRAGPHRERLLLPPRRQRKHPPNFTPNRVTGIHFEDKVDYTTYFGRTLWEVHGIQMMPMTPALEEARAATFVREEWERIRGAAPENGWASVLWMNQAIVDADAAFTRLQAAELDGGIARAWALYWAAAHGAQSGIAANATQGL</sequence>
<dbReference type="EMBL" id="RBNI01006874">
    <property type="protein sequence ID" value="RUP45714.1"/>
    <property type="molecule type" value="Genomic_DNA"/>
</dbReference>
<comment type="catalytic activity">
    <reaction evidence="1">
        <text>Hydrolysis of (1-&gt;3)-beta-D-glucosidic linkages in (1-&gt;3)-beta-D-glucans.</text>
        <dbReference type="EC" id="3.2.1.39"/>
    </reaction>
</comment>
<dbReference type="Gene3D" id="1.10.287.1170">
    <property type="entry name" value="glycoside hydrolase family 81 endo-[beta] glucanase"/>
    <property type="match status" value="1"/>
</dbReference>
<keyword evidence="13" id="KW-1185">Reference proteome</keyword>
<dbReference type="InterPro" id="IPR040451">
    <property type="entry name" value="GH81_N"/>
</dbReference>